<accession>A0A1X6NQ63</accession>
<proteinExistence type="predicted"/>
<evidence type="ECO:0000313" key="3">
    <source>
        <dbReference type="Proteomes" id="UP000218209"/>
    </source>
</evidence>
<evidence type="ECO:0000313" key="2">
    <source>
        <dbReference type="EMBL" id="OSX70727.1"/>
    </source>
</evidence>
<keyword evidence="3" id="KW-1185">Reference proteome</keyword>
<feature type="compositionally biased region" description="Gly residues" evidence="1">
    <location>
        <begin position="211"/>
        <end position="230"/>
    </location>
</feature>
<sequence length="329" mass="31624">MGRHADVLGHLSIDGPARETIAPAVKGFLEAAKELQRHLLPLNCSVHAGVSRIITQQNDSATTLIQWISIYDRVGLFNVEDDHVSRHIDAALRGAPAAEVAAAAAFVGATIPGAAGPPIGAAGAAAGGEGAARAPCVGVDSTGGAVPLLRDGNGHSNNGQVDGQVARKGDDKDGQDICDGHGDGGDGHGDGGGGGGGGRSPQQPRAARAAAGGGGGGGGGGNGGGGGSGGRWRQRGRWQAPVATGGTYRGGGGGGRQPPAAVDGRRRGRGGCQGAAAASGRGGGGGGGAGGSGHVGGSSQQPWAELRGRASRSRAARRGARAPAPGGGV</sequence>
<feature type="compositionally biased region" description="Gly residues" evidence="1">
    <location>
        <begin position="247"/>
        <end position="256"/>
    </location>
</feature>
<gene>
    <name evidence="2" type="ORF">BU14_0676s0001</name>
</gene>
<dbReference type="Proteomes" id="UP000218209">
    <property type="component" value="Unassembled WGS sequence"/>
</dbReference>
<feature type="compositionally biased region" description="Basic and acidic residues" evidence="1">
    <location>
        <begin position="165"/>
        <end position="189"/>
    </location>
</feature>
<dbReference type="AlphaFoldDB" id="A0A1X6NQ63"/>
<dbReference type="PRINTS" id="PR01228">
    <property type="entry name" value="EGGSHELL"/>
</dbReference>
<feature type="compositionally biased region" description="Gly residues" evidence="1">
    <location>
        <begin position="190"/>
        <end position="199"/>
    </location>
</feature>
<name>A0A1X6NQ63_PORUM</name>
<feature type="compositionally biased region" description="Basic residues" evidence="1">
    <location>
        <begin position="309"/>
        <end position="320"/>
    </location>
</feature>
<feature type="compositionally biased region" description="Gly residues" evidence="1">
    <location>
        <begin position="280"/>
        <end position="296"/>
    </location>
</feature>
<evidence type="ECO:0000256" key="1">
    <source>
        <dbReference type="SAM" id="MobiDB-lite"/>
    </source>
</evidence>
<organism evidence="2 3">
    <name type="scientific">Porphyra umbilicalis</name>
    <name type="common">Purple laver</name>
    <name type="synonym">Red alga</name>
    <dbReference type="NCBI Taxonomy" id="2786"/>
    <lineage>
        <taxon>Eukaryota</taxon>
        <taxon>Rhodophyta</taxon>
        <taxon>Bangiophyceae</taxon>
        <taxon>Bangiales</taxon>
        <taxon>Bangiaceae</taxon>
        <taxon>Porphyra</taxon>
    </lineage>
</organism>
<feature type="compositionally biased region" description="Low complexity" evidence="1">
    <location>
        <begin position="200"/>
        <end position="210"/>
    </location>
</feature>
<feature type="compositionally biased region" description="Low complexity" evidence="1">
    <location>
        <begin position="237"/>
        <end position="246"/>
    </location>
</feature>
<reference evidence="2 3" key="1">
    <citation type="submission" date="2017-03" db="EMBL/GenBank/DDBJ databases">
        <title>WGS assembly of Porphyra umbilicalis.</title>
        <authorList>
            <person name="Brawley S.H."/>
            <person name="Blouin N.A."/>
            <person name="Ficko-Blean E."/>
            <person name="Wheeler G.L."/>
            <person name="Lohr M."/>
            <person name="Goodson H.V."/>
            <person name="Jenkins J.W."/>
            <person name="Blaby-Haas C.E."/>
            <person name="Helliwell K.E."/>
            <person name="Chan C."/>
            <person name="Marriage T."/>
            <person name="Bhattacharya D."/>
            <person name="Klein A.S."/>
            <person name="Badis Y."/>
            <person name="Brodie J."/>
            <person name="Cao Y."/>
            <person name="Collen J."/>
            <person name="Dittami S.M."/>
            <person name="Gachon C.M."/>
            <person name="Green B.R."/>
            <person name="Karpowicz S."/>
            <person name="Kim J.W."/>
            <person name="Kudahl U."/>
            <person name="Lin S."/>
            <person name="Michel G."/>
            <person name="Mittag M."/>
            <person name="Olson B.J."/>
            <person name="Pangilinan J."/>
            <person name="Peng Y."/>
            <person name="Qiu H."/>
            <person name="Shu S."/>
            <person name="Singer J.T."/>
            <person name="Smith A.G."/>
            <person name="Sprecher B.N."/>
            <person name="Wagner V."/>
            <person name="Wang W."/>
            <person name="Wang Z.-Y."/>
            <person name="Yan J."/>
            <person name="Yarish C."/>
            <person name="Zoeuner-Riek S."/>
            <person name="Zhuang Y."/>
            <person name="Zou Y."/>
            <person name="Lindquist E.A."/>
            <person name="Grimwood J."/>
            <person name="Barry K."/>
            <person name="Rokhsar D.S."/>
            <person name="Schmutz J."/>
            <person name="Stiller J.W."/>
            <person name="Grossman A.R."/>
            <person name="Prochnik S.E."/>
        </authorList>
    </citation>
    <scope>NUCLEOTIDE SEQUENCE [LARGE SCALE GENOMIC DNA]</scope>
    <source>
        <strain evidence="2">4086291</strain>
    </source>
</reference>
<protein>
    <submittedName>
        <fullName evidence="2">Uncharacterized protein</fullName>
    </submittedName>
</protein>
<dbReference type="EMBL" id="KV919217">
    <property type="protein sequence ID" value="OSX70727.1"/>
    <property type="molecule type" value="Genomic_DNA"/>
</dbReference>
<feature type="region of interest" description="Disordered" evidence="1">
    <location>
        <begin position="147"/>
        <end position="329"/>
    </location>
</feature>